<dbReference type="InterPro" id="IPR023674">
    <property type="entry name" value="Ribosomal_uL1-like"/>
</dbReference>
<name>A0A2W5BPG3_9BACT</name>
<protein>
    <submittedName>
        <fullName evidence="1">50S ribosomal protein L1</fullName>
    </submittedName>
</protein>
<dbReference type="AlphaFoldDB" id="A0A2W5BPG3"/>
<dbReference type="SUPFAM" id="SSF56808">
    <property type="entry name" value="Ribosomal protein L1"/>
    <property type="match status" value="1"/>
</dbReference>
<reference evidence="1 2" key="1">
    <citation type="submission" date="2017-08" db="EMBL/GenBank/DDBJ databases">
        <title>Infants hospitalized years apart are colonized by the same room-sourced microbial strains.</title>
        <authorList>
            <person name="Brooks B."/>
            <person name="Olm M.R."/>
            <person name="Firek B.A."/>
            <person name="Baker R."/>
            <person name="Thomas B.C."/>
            <person name="Morowitz M.J."/>
            <person name="Banfield J.F."/>
        </authorList>
    </citation>
    <scope>NUCLEOTIDE SEQUENCE [LARGE SCALE GENOMIC DNA]</scope>
    <source>
        <strain evidence="1">S2_018_000_R2_104</strain>
    </source>
</reference>
<keyword evidence="1" id="KW-0689">Ribosomal protein</keyword>
<dbReference type="EMBL" id="QFNK01000216">
    <property type="protein sequence ID" value="PZO83268.1"/>
    <property type="molecule type" value="Genomic_DNA"/>
</dbReference>
<evidence type="ECO:0000313" key="2">
    <source>
        <dbReference type="Proteomes" id="UP000249557"/>
    </source>
</evidence>
<dbReference type="Gene3D" id="3.30.190.20">
    <property type="match status" value="1"/>
</dbReference>
<dbReference type="Proteomes" id="UP000249557">
    <property type="component" value="Unassembled WGS sequence"/>
</dbReference>
<keyword evidence="1" id="KW-0687">Ribonucleoprotein</keyword>
<sequence length="30" mass="3078">PTGAKGTYMKKVTLSSTRGPGLKLDLSKAA</sequence>
<evidence type="ECO:0000313" key="1">
    <source>
        <dbReference type="EMBL" id="PZO83268.1"/>
    </source>
</evidence>
<accession>A0A2W5BPG3</accession>
<organism evidence="1 2">
    <name type="scientific">Micavibrio aeruginosavorus</name>
    <dbReference type="NCBI Taxonomy" id="349221"/>
    <lineage>
        <taxon>Bacteria</taxon>
        <taxon>Pseudomonadati</taxon>
        <taxon>Bdellovibrionota</taxon>
        <taxon>Bdellovibrionia</taxon>
        <taxon>Bdellovibrionales</taxon>
        <taxon>Pseudobdellovibrionaceae</taxon>
        <taxon>Micavibrio</taxon>
    </lineage>
</organism>
<proteinExistence type="predicted"/>
<dbReference type="GO" id="GO:0005840">
    <property type="term" value="C:ribosome"/>
    <property type="evidence" value="ECO:0007669"/>
    <property type="project" value="UniProtKB-KW"/>
</dbReference>
<gene>
    <name evidence="1" type="ORF">DI626_09195</name>
</gene>
<feature type="non-terminal residue" evidence="1">
    <location>
        <position position="1"/>
    </location>
</feature>
<comment type="caution">
    <text evidence="1">The sequence shown here is derived from an EMBL/GenBank/DDBJ whole genome shotgun (WGS) entry which is preliminary data.</text>
</comment>